<feature type="transmembrane region" description="Helical" evidence="1">
    <location>
        <begin position="128"/>
        <end position="145"/>
    </location>
</feature>
<feature type="transmembrane region" description="Helical" evidence="1">
    <location>
        <begin position="154"/>
        <end position="174"/>
    </location>
</feature>
<keyword evidence="1" id="KW-0472">Membrane</keyword>
<dbReference type="RefSeq" id="WP_058351992.1">
    <property type="nucleotide sequence ID" value="NZ_CABMMD010000090.1"/>
</dbReference>
<dbReference type="Proteomes" id="UP000054874">
    <property type="component" value="Unassembled WGS sequence"/>
</dbReference>
<dbReference type="Pfam" id="PF09515">
    <property type="entry name" value="Thia_YuaJ"/>
    <property type="match status" value="1"/>
</dbReference>
<feature type="transmembrane region" description="Helical" evidence="1">
    <location>
        <begin position="194"/>
        <end position="213"/>
    </location>
</feature>
<organism evidence="2 3">
    <name type="scientific">Acetivibrio ethanolgignens</name>
    <dbReference type="NCBI Taxonomy" id="290052"/>
    <lineage>
        <taxon>Bacteria</taxon>
        <taxon>Bacillati</taxon>
        <taxon>Bacillota</taxon>
        <taxon>Clostridia</taxon>
        <taxon>Eubacteriales</taxon>
        <taxon>Oscillospiraceae</taxon>
        <taxon>Acetivibrio</taxon>
    </lineage>
</organism>
<evidence type="ECO:0000313" key="2">
    <source>
        <dbReference type="EMBL" id="KSV59804.1"/>
    </source>
</evidence>
<keyword evidence="3" id="KW-1185">Reference proteome</keyword>
<sequence length="226" mass="25029">MLSFFLTRVEDEWGVSYTPTIPGYISLAVIIAVLLILAVSLTKKGEKKKSFDAKQLVFCAMAIAIATVTSMIKLYEFPFGGSVTLISMFFICFVGYLYGPAAGIMTGLAHGVLQLLIDPYILFPMQVLVDYILAFGALGLSGLFWKSRNGLYKGYILGILGRYAFVVLSGWLFFGEYAWEGWDPLPYSLAYNGAYIFAEAAITLILLIAVKPLRNGLDYVKRMTQN</sequence>
<evidence type="ECO:0000313" key="3">
    <source>
        <dbReference type="Proteomes" id="UP000054874"/>
    </source>
</evidence>
<evidence type="ECO:0000256" key="1">
    <source>
        <dbReference type="SAM" id="Phobius"/>
    </source>
</evidence>
<proteinExistence type="predicted"/>
<dbReference type="InterPro" id="IPR012651">
    <property type="entry name" value="Thia_Transptr_ThiT"/>
</dbReference>
<feature type="transmembrane region" description="Helical" evidence="1">
    <location>
        <begin position="53"/>
        <end position="72"/>
    </location>
</feature>
<feature type="transmembrane region" description="Helical" evidence="1">
    <location>
        <begin position="78"/>
        <end position="97"/>
    </location>
</feature>
<reference evidence="2 3" key="1">
    <citation type="submission" date="2015-11" db="EMBL/GenBank/DDBJ databases">
        <title>Butyribacter intestini gen. nov., sp. nov., a butyric acid-producing bacterium of the family Lachnospiraceae isolated from the human faeces.</title>
        <authorList>
            <person name="Zou Y."/>
            <person name="Xue W."/>
            <person name="Luo G."/>
            <person name="Lv M."/>
        </authorList>
    </citation>
    <scope>NUCLEOTIDE SEQUENCE [LARGE SCALE GENOMIC DNA]</scope>
    <source>
        <strain evidence="2 3">ACET-33324</strain>
    </source>
</reference>
<dbReference type="OrthoDB" id="9795813at2"/>
<dbReference type="EMBL" id="LNAM01000090">
    <property type="protein sequence ID" value="KSV59804.1"/>
    <property type="molecule type" value="Genomic_DNA"/>
</dbReference>
<keyword evidence="1" id="KW-1133">Transmembrane helix</keyword>
<dbReference type="GO" id="GO:0015234">
    <property type="term" value="F:thiamine transmembrane transporter activity"/>
    <property type="evidence" value="ECO:0007669"/>
    <property type="project" value="InterPro"/>
</dbReference>
<dbReference type="AlphaFoldDB" id="A0A0V8QH43"/>
<name>A0A0V8QH43_9FIRM</name>
<protein>
    <submittedName>
        <fullName evidence="2">Proton-coupled thiamine transporter YuaJ</fullName>
    </submittedName>
</protein>
<gene>
    <name evidence="2" type="ORF">ASU35_07980</name>
</gene>
<comment type="caution">
    <text evidence="2">The sequence shown here is derived from an EMBL/GenBank/DDBJ whole genome shotgun (WGS) entry which is preliminary data.</text>
</comment>
<dbReference type="STRING" id="290052.ASU35_07980"/>
<feature type="transmembrane region" description="Helical" evidence="1">
    <location>
        <begin position="104"/>
        <end position="122"/>
    </location>
</feature>
<feature type="transmembrane region" description="Helical" evidence="1">
    <location>
        <begin position="20"/>
        <end position="41"/>
    </location>
</feature>
<keyword evidence="1" id="KW-0812">Transmembrane</keyword>
<dbReference type="Gene3D" id="1.10.1760.20">
    <property type="match status" value="1"/>
</dbReference>
<accession>A0A0V8QH43</accession>
<dbReference type="GO" id="GO:0005886">
    <property type="term" value="C:plasma membrane"/>
    <property type="evidence" value="ECO:0007669"/>
    <property type="project" value="InterPro"/>
</dbReference>